<reference evidence="3" key="1">
    <citation type="submission" date="2016-06" db="EMBL/GenBank/DDBJ databases">
        <authorList>
            <person name="Varghese N."/>
            <person name="Submissions Spin"/>
        </authorList>
    </citation>
    <scope>NUCLEOTIDE SEQUENCE [LARGE SCALE GENOMIC DNA]</scope>
    <source>
        <strain evidence="3">DSM 44100</strain>
    </source>
</reference>
<evidence type="ECO:0000256" key="1">
    <source>
        <dbReference type="SAM" id="Phobius"/>
    </source>
</evidence>
<dbReference type="AlphaFoldDB" id="A0A1C4Z7L4"/>
<name>A0A1C4Z7L4_9ACTN</name>
<feature type="transmembrane region" description="Helical" evidence="1">
    <location>
        <begin position="144"/>
        <end position="166"/>
    </location>
</feature>
<evidence type="ECO:0000313" key="3">
    <source>
        <dbReference type="Proteomes" id="UP000198797"/>
    </source>
</evidence>
<dbReference type="Proteomes" id="UP000198797">
    <property type="component" value="Unassembled WGS sequence"/>
</dbReference>
<feature type="transmembrane region" description="Helical" evidence="1">
    <location>
        <begin position="377"/>
        <end position="395"/>
    </location>
</feature>
<feature type="transmembrane region" description="Helical" evidence="1">
    <location>
        <begin position="303"/>
        <end position="321"/>
    </location>
</feature>
<keyword evidence="2" id="KW-0482">Metalloprotease</keyword>
<feature type="transmembrane region" description="Helical" evidence="1">
    <location>
        <begin position="243"/>
        <end position="267"/>
    </location>
</feature>
<sequence length="411" mass="43884">MTDSTTTDVASYLSTVFGDRPRVRPDLLISRELGRGPDRMHLLKAPGGRTFEVTAKECFLIRGLDGSRSLTELGTAYAARFGRRLGAAQWSQLLWLLRQRDLLETASPAGTVPAPAAPATGPAALPAGSPAGGFGGGMRRLAAAFGWAFSLPAGVAVGLGLAAMYACVAAQFPTLWQDARPVFGDWRWLAGIVVVSYLSAMLHELAHGVAAVHFGCAGVRINLVALSCRVDEYQFLPSRVRQVVIAAVGGVLNSLVVAPFLLAWLLVTPGSAVHRFTAAVVLVGTVQSLANYVPMAPLDGYKMLSHLLGMVALAAESRRYLWSRPRRWVLRHGAPYPWRARLALGLYGVGWHVATAATGVGVAYAGGRLLEPSWGRVAYAASAALVVLTITLWLAGRPRRQLRTPPHQPTT</sequence>
<evidence type="ECO:0000313" key="2">
    <source>
        <dbReference type="EMBL" id="SCF28864.1"/>
    </source>
</evidence>
<dbReference type="RefSeq" id="WP_245722566.1">
    <property type="nucleotide sequence ID" value="NZ_FMCU01000008.1"/>
</dbReference>
<gene>
    <name evidence="2" type="ORF">GA0070216_108227</name>
</gene>
<keyword evidence="2" id="KW-0645">Protease</keyword>
<organism evidence="2 3">
    <name type="scientific">Micromonospora matsumotoense</name>
    <dbReference type="NCBI Taxonomy" id="121616"/>
    <lineage>
        <taxon>Bacteria</taxon>
        <taxon>Bacillati</taxon>
        <taxon>Actinomycetota</taxon>
        <taxon>Actinomycetes</taxon>
        <taxon>Micromonosporales</taxon>
        <taxon>Micromonosporaceae</taxon>
        <taxon>Micromonospora</taxon>
    </lineage>
</organism>
<keyword evidence="1" id="KW-0472">Membrane</keyword>
<keyword evidence="1" id="KW-0812">Transmembrane</keyword>
<keyword evidence="3" id="KW-1185">Reference proteome</keyword>
<dbReference type="STRING" id="121616.GA0070216_108227"/>
<proteinExistence type="predicted"/>
<keyword evidence="1" id="KW-1133">Transmembrane helix</keyword>
<protein>
    <submittedName>
        <fullName evidence="2">Putative peptide zinc metalloprotease protein</fullName>
    </submittedName>
</protein>
<keyword evidence="2" id="KW-0378">Hydrolase</keyword>
<accession>A0A1C4Z7L4</accession>
<dbReference type="GO" id="GO:0008237">
    <property type="term" value="F:metallopeptidase activity"/>
    <property type="evidence" value="ECO:0007669"/>
    <property type="project" value="UniProtKB-KW"/>
</dbReference>
<dbReference type="EMBL" id="FMCU01000008">
    <property type="protein sequence ID" value="SCF28864.1"/>
    <property type="molecule type" value="Genomic_DNA"/>
</dbReference>
<feature type="transmembrane region" description="Helical" evidence="1">
    <location>
        <begin position="342"/>
        <end position="365"/>
    </location>
</feature>
<dbReference type="GO" id="GO:0006508">
    <property type="term" value="P:proteolysis"/>
    <property type="evidence" value="ECO:0007669"/>
    <property type="project" value="UniProtKB-KW"/>
</dbReference>